<sequence length="250" mass="27891">METNNGKSSGSPFVEEQNACGVPQQFVDAKEKKIRKKKHRITLDIQKKMNIEQEKGKEMELFGEGKYEETMRLIDLMEKRVVMEESILEGHSKNEDGCLSLLSILQGRNVVIEKSFGAAKVIKDSVIVAESIEFKDKVIDIVAILVKQEVNATNNVAGDGDQQELVFSSTSAEANAAVAAPHVTGDSNIRDSSERPGTRSQFMIVKLRRPKASMLTNAAFTLQRKALFSRAWLLLKVCHHMICPNIKCQE</sequence>
<evidence type="ECO:0000256" key="1">
    <source>
        <dbReference type="ARBA" id="ARBA00006607"/>
    </source>
</evidence>
<gene>
    <name evidence="3" type="ORF">MKW98_020033</name>
</gene>
<dbReference type="GO" id="GO:0042026">
    <property type="term" value="P:protein refolding"/>
    <property type="evidence" value="ECO:0007669"/>
    <property type="project" value="InterPro"/>
</dbReference>
<comment type="similarity">
    <text evidence="1">Belongs to the chaperonin (HSP60) family.</text>
</comment>
<name>A0AAD4S133_9MAGN</name>
<dbReference type="PANTHER" id="PTHR45633">
    <property type="entry name" value="60 KDA HEAT SHOCK PROTEIN, MITOCHONDRIAL"/>
    <property type="match status" value="1"/>
</dbReference>
<evidence type="ECO:0000313" key="4">
    <source>
        <dbReference type="Proteomes" id="UP001202328"/>
    </source>
</evidence>
<keyword evidence="4" id="KW-1185">Reference proteome</keyword>
<organism evidence="3 4">
    <name type="scientific">Papaver atlanticum</name>
    <dbReference type="NCBI Taxonomy" id="357466"/>
    <lineage>
        <taxon>Eukaryota</taxon>
        <taxon>Viridiplantae</taxon>
        <taxon>Streptophyta</taxon>
        <taxon>Embryophyta</taxon>
        <taxon>Tracheophyta</taxon>
        <taxon>Spermatophyta</taxon>
        <taxon>Magnoliopsida</taxon>
        <taxon>Ranunculales</taxon>
        <taxon>Papaveraceae</taxon>
        <taxon>Papaveroideae</taxon>
        <taxon>Papaver</taxon>
    </lineage>
</organism>
<dbReference type="SUPFAM" id="SSF48592">
    <property type="entry name" value="GroEL equatorial domain-like"/>
    <property type="match status" value="1"/>
</dbReference>
<proteinExistence type="inferred from homology"/>
<dbReference type="InterPro" id="IPR001844">
    <property type="entry name" value="Cpn60/GroEL"/>
</dbReference>
<dbReference type="Proteomes" id="UP001202328">
    <property type="component" value="Unassembled WGS sequence"/>
</dbReference>
<protein>
    <submittedName>
        <fullName evidence="3">Uncharacterized protein</fullName>
    </submittedName>
</protein>
<keyword evidence="2" id="KW-0143">Chaperone</keyword>
<reference evidence="3" key="1">
    <citation type="submission" date="2022-04" db="EMBL/GenBank/DDBJ databases">
        <title>A functionally conserved STORR gene fusion in Papaver species that diverged 16.8 million years ago.</title>
        <authorList>
            <person name="Catania T."/>
        </authorList>
    </citation>
    <scope>NUCLEOTIDE SEQUENCE</scope>
    <source>
        <strain evidence="3">S-188037</strain>
    </source>
</reference>
<comment type="caution">
    <text evidence="3">The sequence shown here is derived from an EMBL/GenBank/DDBJ whole genome shotgun (WGS) entry which is preliminary data.</text>
</comment>
<dbReference type="InterPro" id="IPR027413">
    <property type="entry name" value="GROEL-like_equatorial_sf"/>
</dbReference>
<dbReference type="Gene3D" id="1.10.560.10">
    <property type="entry name" value="GroEL-like equatorial domain"/>
    <property type="match status" value="1"/>
</dbReference>
<accession>A0AAD4S133</accession>
<dbReference type="AlphaFoldDB" id="A0AAD4S133"/>
<dbReference type="GO" id="GO:0140662">
    <property type="term" value="F:ATP-dependent protein folding chaperone"/>
    <property type="evidence" value="ECO:0007669"/>
    <property type="project" value="InterPro"/>
</dbReference>
<evidence type="ECO:0000313" key="3">
    <source>
        <dbReference type="EMBL" id="KAI3852034.1"/>
    </source>
</evidence>
<dbReference type="EMBL" id="JAJJMB010015809">
    <property type="protein sequence ID" value="KAI3852034.1"/>
    <property type="molecule type" value="Genomic_DNA"/>
</dbReference>
<evidence type="ECO:0000256" key="2">
    <source>
        <dbReference type="ARBA" id="ARBA00023186"/>
    </source>
</evidence>